<sequence length="1535" mass="181071">MDSDSSDWGSDCVVQQIQQPKPLIVLEKQSNRLDFHNDLLINQYESLRSPTFTQSTQISLNFTLNRNSKFITELNIIQNIMDNLSTANQIELQDIINIGFKDRLTQLYLYVLNDQVIDLKQFLPLFTQVKILLLTQDDLTIYLNIFKLLVKYCDKSTITFYTSQFQYIIGLLQSHKFQMYAKAILNISLLDNIDLLSDDEVKHTTVNIKHIMNECFLSEDLFKIVVQKQQYVLILSNTDHRTFFEMNVLFEIIQALVCIINYVSPVTFKELQDDFLLRVVRRYILKQKPLNIKQKSQLASSSLDSDIEYYTIKLGDKQLKFVEAIGNSLSCCSLLLSMTSIRYPVEILQNLLFPCELASQYIKDFFSNQESDTLVLTDPLASIQVYQSIEILSDLSQAGFYSLNVLQQIAQNIEGFNQLKVSLIRPLLLTSRSVQKFLLIQQIVSLLQDLGDYDSILEILLSEYKLDKSEKLSLFIADAFAQILQFSFAQYFYCQALSNTTVIHDIRTHFDIFNIEDLYKFPKTIKSLEQLKDIDIKREHIDSSENDYLSSYNTVQVDLDISLNQMDIYFKRVESYIKANKIQSAIIILQQLIEQQQDKEILIQLQSQLCRVYIKHGCNSVYRVKQQFTEFENSIVDHLNQLKYQTVIDSIQYFLQFLLKNQQYATTLLICQLLKQDTGLSEKQKTLVLLYEVHALSYMNGYNISFYANQTWNENLQYPLTVVENLFFGKQLLHYLILKANTNVLTKAYSMIFSVDETNSQLKFMVQDKSQLIGLFINSTQTFLQKSSYQINIDKIIELKIQFLHVLMDKQKQDGQTKKIIKKYYLDFSKDDGFTFQSAENYIIDSQVLKKIVQSLSQRPCLNLIQNLHILILYIKYWLINDPKNPDISTVFAHCIEIINSTFLLTNNVVFVIYPSKLSYLYQIYQILQQFLELILISKYELTEQVYNLIDAYVLLEKQISNTQTHEFWPELLTGFSKADKKQQLNLKKERLFTHSFMPEILDFYDQDDSVKSNKIDRIMSQIIKIYDNLILQQQNYKFKAKSYSKRQRILTGDNDHLIYTIYEENPEILQFQANEFYKQQIQQYYQLIQELKLQFKQLKVQDYKTFTQDILIILKINNFLYCIQQYRVQRIFELFNYSKILINSKENNQTYYSDVIINQSFETRQQINVSQFIQLLTMLNTTCRFPYDPECLLNNYIDIPLNKTAHLLIIDYLQKFLYQFKNFTKILISFQLQFLPFEQIFKQETFQRVISLQNAIWQTQNRALQKAKVQFLIDIVSTHNRSTTCTIKENQIFKIKQENKNIFGSKFKGQKQIGYELSKYFYKYVPKIIIHQSDVKSMDQTDVQRRFYNKQNLILQFGSTCTRTEYSYSQQQLFLFRNELLMSNKKQFLPYFSKLQKKVVIFDQYSIGFQQGILSPNQQLQQLQKLEIDESFVSLINNSQALSEISLDTSFYSTKQVDVHLFTLADYNEMTDTVISLFSRYQCQLLIFCSGRDYYNATKILTEFSIQHLDFDEFCNNIIAVLQNVCKDTLLFFW</sequence>
<feature type="coiled-coil region" evidence="1">
    <location>
        <begin position="1075"/>
        <end position="1102"/>
    </location>
</feature>
<reference evidence="3" key="2">
    <citation type="submission" date="2020-12" db="EMBL/GenBank/DDBJ databases">
        <title>New Spironucleus salmonicida genome in near-complete chromosomes.</title>
        <authorList>
            <person name="Xu F."/>
            <person name="Kurt Z."/>
            <person name="Jimenez-Gonzalez A."/>
            <person name="Astvaldsson A."/>
            <person name="Andersson J.O."/>
            <person name="Svard S.G."/>
        </authorList>
    </citation>
    <scope>NUCLEOTIDE SEQUENCE</scope>
    <source>
        <strain evidence="3">ATCC 50377</strain>
    </source>
</reference>
<name>V6LM13_9EUKA</name>
<organism evidence="2">
    <name type="scientific">Spironucleus salmonicida</name>
    <dbReference type="NCBI Taxonomy" id="348837"/>
    <lineage>
        <taxon>Eukaryota</taxon>
        <taxon>Metamonada</taxon>
        <taxon>Diplomonadida</taxon>
        <taxon>Hexamitidae</taxon>
        <taxon>Hexamitinae</taxon>
        <taxon>Spironucleus</taxon>
    </lineage>
</organism>
<dbReference type="Proteomes" id="UP000018208">
    <property type="component" value="Unassembled WGS sequence"/>
</dbReference>
<dbReference type="EMBL" id="KI546089">
    <property type="protein sequence ID" value="EST45685.1"/>
    <property type="molecule type" value="Genomic_DNA"/>
</dbReference>
<gene>
    <name evidence="2" type="ORF">SS50377_14258</name>
    <name evidence="3" type="ORF">SS50377_22156</name>
</gene>
<keyword evidence="4" id="KW-1185">Reference proteome</keyword>
<keyword evidence="1" id="KW-0175">Coiled coil</keyword>
<dbReference type="EMBL" id="AUWU02000002">
    <property type="protein sequence ID" value="KAH0576592.1"/>
    <property type="molecule type" value="Genomic_DNA"/>
</dbReference>
<evidence type="ECO:0000313" key="3">
    <source>
        <dbReference type="EMBL" id="KAH0576592.1"/>
    </source>
</evidence>
<reference evidence="2 3" key="1">
    <citation type="journal article" date="2014" name="PLoS Genet.">
        <title>The Genome of Spironucleus salmonicida Highlights a Fish Pathogen Adapted to Fluctuating Environments.</title>
        <authorList>
            <person name="Xu F."/>
            <person name="Jerlstrom-Hultqvist J."/>
            <person name="Einarsson E."/>
            <person name="Astvaldsson A."/>
            <person name="Svard S.G."/>
            <person name="Andersson J.O."/>
        </authorList>
    </citation>
    <scope>NUCLEOTIDE SEQUENCE</scope>
    <source>
        <strain evidence="3">ATCC 50377</strain>
    </source>
</reference>
<evidence type="ECO:0000256" key="1">
    <source>
        <dbReference type="SAM" id="Coils"/>
    </source>
</evidence>
<protein>
    <submittedName>
        <fullName evidence="2">Uncharacterized protein</fullName>
    </submittedName>
</protein>
<accession>V6LM13</accession>
<dbReference type="VEuPathDB" id="GiardiaDB:SS50377_22156"/>
<evidence type="ECO:0000313" key="2">
    <source>
        <dbReference type="EMBL" id="EST45685.1"/>
    </source>
</evidence>
<proteinExistence type="predicted"/>
<evidence type="ECO:0000313" key="4">
    <source>
        <dbReference type="Proteomes" id="UP000018208"/>
    </source>
</evidence>